<comment type="caution">
    <text evidence="8">The sequence shown here is derived from an EMBL/GenBank/DDBJ whole genome shotgun (WGS) entry which is preliminary data.</text>
</comment>
<dbReference type="InterPro" id="IPR016635">
    <property type="entry name" value="AP_complex_ssu"/>
</dbReference>
<organism evidence="8 9">
    <name type="scientific">Babesia bovis</name>
    <dbReference type="NCBI Taxonomy" id="5865"/>
    <lineage>
        <taxon>Eukaryota</taxon>
        <taxon>Sar</taxon>
        <taxon>Alveolata</taxon>
        <taxon>Apicomplexa</taxon>
        <taxon>Aconoidasida</taxon>
        <taxon>Piroplasmida</taxon>
        <taxon>Babesiidae</taxon>
        <taxon>Babesia</taxon>
    </lineage>
</organism>
<keyword evidence="3 6" id="KW-0813">Transport</keyword>
<dbReference type="PANTHER" id="PTHR11753">
    <property type="entry name" value="ADAPTOR COMPLEXES SMALL SUBUNIT FAMILY"/>
    <property type="match status" value="1"/>
</dbReference>
<evidence type="ECO:0000256" key="2">
    <source>
        <dbReference type="ARBA" id="ARBA00006972"/>
    </source>
</evidence>
<dbReference type="GeneID" id="5479912"/>
<reference evidence="9" key="3">
    <citation type="journal article" date="2021" name="Int. J. Parasitol.">
        <title>Comparative analysis of gene expression between Babesia bovis blood stages and kinetes allowed by improved genome annotation.</title>
        <authorList>
            <person name="Ueti M.W."/>
            <person name="Johnson W.C."/>
            <person name="Kappmeyer L.S."/>
            <person name="Herndon D.R."/>
            <person name="Mousel M.R."/>
            <person name="Reif K.E."/>
            <person name="Taus N.S."/>
            <person name="Ifeonu O.O."/>
            <person name="Silva J.C."/>
            <person name="Suarez C.E."/>
            <person name="Brayton K.A."/>
        </authorList>
    </citation>
    <scope>NUCLEOTIDE SEQUENCE [LARGE SCALE GENOMIC DNA]</scope>
</reference>
<reference evidence="8 9" key="1">
    <citation type="journal article" date="2007" name="PLoS Pathog.">
        <title>Genome sequence of Babesia bovis and comparative analysis of apicomplexan hemoprotozoa.</title>
        <authorList>
            <person name="Brayton K.A."/>
            <person name="Lau A.O.T."/>
            <person name="Herndon D.R."/>
            <person name="Hannick L."/>
            <person name="Kappmeyer L.S."/>
            <person name="Berens S.J."/>
            <person name="Bidwell S.L."/>
            <person name="Brown W.C."/>
            <person name="Crabtree J."/>
            <person name="Fadrosh D."/>
            <person name="Feldblum T."/>
            <person name="Forberger H.A."/>
            <person name="Haas B.J."/>
            <person name="Howell J.M."/>
            <person name="Khouri H."/>
            <person name="Koo H."/>
            <person name="Mann D.J."/>
            <person name="Norimine J."/>
            <person name="Paulsen I.T."/>
            <person name="Radune D."/>
            <person name="Ren Q."/>
            <person name="Smith R.K. Jr."/>
            <person name="Suarez C.E."/>
            <person name="White O."/>
            <person name="Wortman J.R."/>
            <person name="Knowles D.P. Jr."/>
            <person name="McElwain T.F."/>
            <person name="Nene V.M."/>
        </authorList>
    </citation>
    <scope>NUCLEOTIDE SEQUENCE [LARGE SCALE GENOMIC DNA]</scope>
    <source>
        <strain evidence="8">T2Bo</strain>
    </source>
</reference>
<comment type="subcellular location">
    <subcellularLocation>
        <location evidence="1">Endomembrane system</location>
    </subcellularLocation>
</comment>
<evidence type="ECO:0000259" key="7">
    <source>
        <dbReference type="Pfam" id="PF01217"/>
    </source>
</evidence>
<proteinExistence type="inferred from homology"/>
<dbReference type="PIRSF" id="PIRSF015588">
    <property type="entry name" value="AP_complex_sigma"/>
    <property type="match status" value="1"/>
</dbReference>
<dbReference type="eggNOG" id="KOG0935">
    <property type="taxonomic scope" value="Eukaryota"/>
</dbReference>
<dbReference type="InterPro" id="IPR011012">
    <property type="entry name" value="Longin-like_dom_sf"/>
</dbReference>
<dbReference type="SUPFAM" id="SSF64356">
    <property type="entry name" value="SNARE-like"/>
    <property type="match status" value="1"/>
</dbReference>
<evidence type="ECO:0000256" key="6">
    <source>
        <dbReference type="PIRNR" id="PIRNR015588"/>
    </source>
</evidence>
<dbReference type="Gene3D" id="3.30.450.60">
    <property type="match status" value="1"/>
</dbReference>
<dbReference type="VEuPathDB" id="PiroplasmaDB:BBOV_III005320"/>
<feature type="domain" description="AP complex mu/sigma subunit" evidence="7">
    <location>
        <begin position="1"/>
        <end position="137"/>
    </location>
</feature>
<keyword evidence="5 6" id="KW-0472">Membrane</keyword>
<dbReference type="KEGG" id="bbo:BBOV_III005320"/>
<dbReference type="AlphaFoldDB" id="A7ANG1"/>
<dbReference type="Proteomes" id="UP000002173">
    <property type="component" value="Unassembled WGS sequence"/>
</dbReference>
<evidence type="ECO:0000313" key="9">
    <source>
        <dbReference type="Proteomes" id="UP000002173"/>
    </source>
</evidence>
<evidence type="ECO:0000256" key="3">
    <source>
        <dbReference type="ARBA" id="ARBA00022448"/>
    </source>
</evidence>
<sequence length="142" mass="16731">MIYGVFLQNIKCETRLAKWYCGFTQSEKQRIADKIFNEIAQRDGRWVNFFDLEGRKVVYRMYVGLVISVYVDRDDNTLAHHELIHLIVEILDAFYGNIRELDVICNFNTLHGLLNELILAGELLETSKEDVLERLRSTYRLN</sequence>
<protein>
    <recommendedName>
        <fullName evidence="6">AP complex subunit sigma</fullName>
    </recommendedName>
</protein>
<evidence type="ECO:0000256" key="5">
    <source>
        <dbReference type="ARBA" id="ARBA00023136"/>
    </source>
</evidence>
<dbReference type="GO" id="GO:0006886">
    <property type="term" value="P:intracellular protein transport"/>
    <property type="evidence" value="ECO:0007669"/>
    <property type="project" value="UniProtKB-UniRule"/>
</dbReference>
<accession>A7ANG1</accession>
<dbReference type="Pfam" id="PF01217">
    <property type="entry name" value="Clat_adaptor_s"/>
    <property type="match status" value="1"/>
</dbReference>
<dbReference type="STRING" id="5865.A7ANG1"/>
<dbReference type="InParanoid" id="A7ANG1"/>
<dbReference type="InterPro" id="IPR022775">
    <property type="entry name" value="AP_mu_sigma_su"/>
</dbReference>
<dbReference type="OMA" id="WYNSENI"/>
<evidence type="ECO:0000313" key="8">
    <source>
        <dbReference type="EMBL" id="EDO08095.1"/>
    </source>
</evidence>
<dbReference type="RefSeq" id="XP_001611663.1">
    <property type="nucleotide sequence ID" value="XM_001611613.1"/>
</dbReference>
<keyword evidence="4 6" id="KW-0653">Protein transport</keyword>
<name>A7ANG1_BABBO</name>
<evidence type="ECO:0000256" key="1">
    <source>
        <dbReference type="ARBA" id="ARBA00004308"/>
    </source>
</evidence>
<keyword evidence="9" id="KW-1185">Reference proteome</keyword>
<gene>
    <name evidence="8" type="ORF">BBOV_III005320</name>
</gene>
<dbReference type="EMBL" id="AAXT01000001">
    <property type="protein sequence ID" value="EDO08095.1"/>
    <property type="molecule type" value="Genomic_DNA"/>
</dbReference>
<reference evidence="9" key="2">
    <citation type="journal article" date="2020" name="Data Brief">
        <title>Transcriptome dataset of Babesia bovis life stages within vertebrate and invertebrate hosts.</title>
        <authorList>
            <person name="Ueti M.W."/>
            <person name="Johnson W.C."/>
            <person name="Kappmeyer L.S."/>
            <person name="Herndon D.R."/>
            <person name="Mousel M.R."/>
            <person name="Reif K.E."/>
            <person name="Taus N.S."/>
            <person name="Ifeonu O.O."/>
            <person name="Silva J.C."/>
            <person name="Suarez C.E."/>
            <person name="Brayton K.A."/>
        </authorList>
    </citation>
    <scope>NUCLEOTIDE SEQUENCE [LARGE SCALE GENOMIC DNA]</scope>
</reference>
<evidence type="ECO:0000256" key="4">
    <source>
        <dbReference type="ARBA" id="ARBA00022927"/>
    </source>
</evidence>
<comment type="similarity">
    <text evidence="2 6">Belongs to the adaptor complexes small subunit family.</text>
</comment>
<dbReference type="GO" id="GO:0012505">
    <property type="term" value="C:endomembrane system"/>
    <property type="evidence" value="ECO:0007669"/>
    <property type="project" value="UniProtKB-SubCell"/>
</dbReference>